<evidence type="ECO:0000256" key="4">
    <source>
        <dbReference type="ARBA" id="ARBA00022452"/>
    </source>
</evidence>
<dbReference type="SUPFAM" id="SSF56954">
    <property type="entry name" value="Outer membrane efflux proteins (OEP)"/>
    <property type="match status" value="1"/>
</dbReference>
<dbReference type="InterPro" id="IPR051906">
    <property type="entry name" value="TolC-like"/>
</dbReference>
<evidence type="ECO:0000313" key="9">
    <source>
        <dbReference type="Proteomes" id="UP000241167"/>
    </source>
</evidence>
<organism evidence="8 9">
    <name type="scientific">Allosphingosinicella deserti</name>
    <dbReference type="NCBI Taxonomy" id="2116704"/>
    <lineage>
        <taxon>Bacteria</taxon>
        <taxon>Pseudomonadati</taxon>
        <taxon>Pseudomonadota</taxon>
        <taxon>Alphaproteobacteria</taxon>
        <taxon>Sphingomonadales</taxon>
        <taxon>Sphingomonadaceae</taxon>
        <taxon>Allosphingosinicella</taxon>
    </lineage>
</organism>
<dbReference type="GO" id="GO:0015288">
    <property type="term" value="F:porin activity"/>
    <property type="evidence" value="ECO:0007669"/>
    <property type="project" value="TreeGrafter"/>
</dbReference>
<reference evidence="8 9" key="1">
    <citation type="submission" date="2018-03" db="EMBL/GenBank/DDBJ databases">
        <title>The draft genome of Sphingosinicella sp. GL-C-18.</title>
        <authorList>
            <person name="Liu L."/>
            <person name="Li L."/>
            <person name="Liang L."/>
            <person name="Zhang X."/>
            <person name="Wang T."/>
        </authorList>
    </citation>
    <scope>NUCLEOTIDE SEQUENCE [LARGE SCALE GENOMIC DNA]</scope>
    <source>
        <strain evidence="8 9">GL-C-18</strain>
    </source>
</reference>
<dbReference type="Proteomes" id="UP000241167">
    <property type="component" value="Unassembled WGS sequence"/>
</dbReference>
<evidence type="ECO:0000256" key="7">
    <source>
        <dbReference type="ARBA" id="ARBA00023237"/>
    </source>
</evidence>
<name>A0A2P7QP79_9SPHN</name>
<evidence type="ECO:0000256" key="5">
    <source>
        <dbReference type="ARBA" id="ARBA00022692"/>
    </source>
</evidence>
<accession>A0A2P7QP79</accession>
<dbReference type="GO" id="GO:0009279">
    <property type="term" value="C:cell outer membrane"/>
    <property type="evidence" value="ECO:0007669"/>
    <property type="project" value="UniProtKB-SubCell"/>
</dbReference>
<dbReference type="OrthoDB" id="9789368at2"/>
<keyword evidence="5" id="KW-0812">Transmembrane</keyword>
<dbReference type="PANTHER" id="PTHR30026">
    <property type="entry name" value="OUTER MEMBRANE PROTEIN TOLC"/>
    <property type="match status" value="1"/>
</dbReference>
<evidence type="ECO:0008006" key="10">
    <source>
        <dbReference type="Google" id="ProtNLM"/>
    </source>
</evidence>
<keyword evidence="9" id="KW-1185">Reference proteome</keyword>
<dbReference type="GO" id="GO:1990281">
    <property type="term" value="C:efflux pump complex"/>
    <property type="evidence" value="ECO:0007669"/>
    <property type="project" value="TreeGrafter"/>
</dbReference>
<keyword evidence="4" id="KW-1134">Transmembrane beta strand</keyword>
<keyword evidence="6" id="KW-0472">Membrane</keyword>
<dbReference type="Gene3D" id="1.20.1600.10">
    <property type="entry name" value="Outer membrane efflux proteins (OEP)"/>
    <property type="match status" value="1"/>
</dbReference>
<evidence type="ECO:0000256" key="1">
    <source>
        <dbReference type="ARBA" id="ARBA00004442"/>
    </source>
</evidence>
<keyword evidence="3" id="KW-0813">Transport</keyword>
<evidence type="ECO:0000256" key="2">
    <source>
        <dbReference type="ARBA" id="ARBA00007613"/>
    </source>
</evidence>
<dbReference type="AlphaFoldDB" id="A0A2P7QP79"/>
<dbReference type="PANTHER" id="PTHR30026:SF22">
    <property type="entry name" value="OUTER MEMBRANE EFFLUX PROTEIN"/>
    <property type="match status" value="1"/>
</dbReference>
<dbReference type="GO" id="GO:0015562">
    <property type="term" value="F:efflux transmembrane transporter activity"/>
    <property type="evidence" value="ECO:0007669"/>
    <property type="project" value="InterPro"/>
</dbReference>
<dbReference type="Pfam" id="PF02321">
    <property type="entry name" value="OEP"/>
    <property type="match status" value="2"/>
</dbReference>
<dbReference type="EMBL" id="PXYI01000004">
    <property type="protein sequence ID" value="PSJ39754.1"/>
    <property type="molecule type" value="Genomic_DNA"/>
</dbReference>
<evidence type="ECO:0000313" key="8">
    <source>
        <dbReference type="EMBL" id="PSJ39754.1"/>
    </source>
</evidence>
<gene>
    <name evidence="8" type="ORF">C7I55_14335</name>
</gene>
<evidence type="ECO:0000256" key="3">
    <source>
        <dbReference type="ARBA" id="ARBA00022448"/>
    </source>
</evidence>
<keyword evidence="7" id="KW-0998">Cell outer membrane</keyword>
<sequence>MSGKVRVSPVPTPKAGTRSRWARVAAVLGGGLAICSPLPAYAQDLRSTLQQTIDNSPRLAPRRAELAAQSEDIVAARLEGRPTLRAVASFTENLRYQLPSVFNPDRRTGADVYATIPVYEGGRVRHAVRSAKLNYRAGKADLEYSVSESLQEAVVAYGNVLRDVAIVEMAESNVTDLEMNLRAARARFRIGDLTKTDVAQSEARLALARASVSEARAVLTRSRQEYVVVVGSSPDALQDPTFRFEMPASEREAVAIAVDNNPALRAARYRISAAKARVSGARAERNPRIRATSSVRYFNYIDSISADLPFEPRKEGTAVDLGLTTEVPLYQGGGPASLVRRSVRERAAAVEEEIAVERTIWVRYGPPSRASITFLQRRNRQTWPYRRTSGRWRVRVPNTNLARARCSTFSTRAGSCWKVR</sequence>
<dbReference type="InterPro" id="IPR003423">
    <property type="entry name" value="OMP_efflux"/>
</dbReference>
<comment type="subcellular location">
    <subcellularLocation>
        <location evidence="1">Cell outer membrane</location>
    </subcellularLocation>
</comment>
<dbReference type="RefSeq" id="WP_106513650.1">
    <property type="nucleotide sequence ID" value="NZ_PXYI01000004.1"/>
</dbReference>
<comment type="caution">
    <text evidence="8">The sequence shown here is derived from an EMBL/GenBank/DDBJ whole genome shotgun (WGS) entry which is preliminary data.</text>
</comment>
<protein>
    <recommendedName>
        <fullName evidence="10">Type I secretion protein TolC</fullName>
    </recommendedName>
</protein>
<evidence type="ECO:0000256" key="6">
    <source>
        <dbReference type="ARBA" id="ARBA00023136"/>
    </source>
</evidence>
<comment type="similarity">
    <text evidence="2">Belongs to the outer membrane factor (OMF) (TC 1.B.17) family.</text>
</comment>
<proteinExistence type="inferred from homology"/>